<dbReference type="RefSeq" id="WP_130307716.1">
    <property type="nucleotide sequence ID" value="NZ_SHKN01000002.1"/>
</dbReference>
<accession>A0A4Q7VB90</accession>
<dbReference type="EMBL" id="SHKN01000002">
    <property type="protein sequence ID" value="RZT93134.1"/>
    <property type="molecule type" value="Genomic_DNA"/>
</dbReference>
<name>A0A4Q7VB90_9BACT</name>
<keyword evidence="2" id="KW-1185">Reference proteome</keyword>
<protein>
    <submittedName>
        <fullName evidence="1">Uncharacterized protein</fullName>
    </submittedName>
</protein>
<proteinExistence type="predicted"/>
<sequence length="271" mass="31216">MKIIKYLGISIAAIIVLFLISFVITLASSESTEENIELERITITEPTKSFMEVELKSPGKDPYIVGKCNFPDSTKFSISIIDEGSVIGGGAVWVDNGEFLFSFTEKMINSDSLSITCTKHENFHSPNLLDQLKLIDQEIYQIKYKFCMLDLKRKFYQKLFEYEAPQNLNMKTVKVEDWIQKYDYATNGIWKRKNIKIKADPSIGKDEITKQMKHLMIEELVKDATVIGVSANLCDQEGYTRWRLVFAPNGDWGQVEFESYSDYKLVTEKIY</sequence>
<dbReference type="AlphaFoldDB" id="A0A4Q7VB90"/>
<evidence type="ECO:0000313" key="2">
    <source>
        <dbReference type="Proteomes" id="UP000293562"/>
    </source>
</evidence>
<comment type="caution">
    <text evidence="1">The sequence shown here is derived from an EMBL/GenBank/DDBJ whole genome shotgun (WGS) entry which is preliminary data.</text>
</comment>
<gene>
    <name evidence="1" type="ORF">EV201_2286</name>
</gene>
<reference evidence="1 2" key="1">
    <citation type="submission" date="2019-02" db="EMBL/GenBank/DDBJ databases">
        <title>Genomic Encyclopedia of Type Strains, Phase IV (KMG-IV): sequencing the most valuable type-strain genomes for metagenomic binning, comparative biology and taxonomic classification.</title>
        <authorList>
            <person name="Goeker M."/>
        </authorList>
    </citation>
    <scope>NUCLEOTIDE SEQUENCE [LARGE SCALE GENOMIC DNA]</scope>
    <source>
        <strain evidence="1 2">DSM 28825</strain>
    </source>
</reference>
<evidence type="ECO:0000313" key="1">
    <source>
        <dbReference type="EMBL" id="RZT93134.1"/>
    </source>
</evidence>
<dbReference type="Proteomes" id="UP000293562">
    <property type="component" value="Unassembled WGS sequence"/>
</dbReference>
<organism evidence="1 2">
    <name type="scientific">Ancylomarina subtilis</name>
    <dbReference type="NCBI Taxonomy" id="1639035"/>
    <lineage>
        <taxon>Bacteria</taxon>
        <taxon>Pseudomonadati</taxon>
        <taxon>Bacteroidota</taxon>
        <taxon>Bacteroidia</taxon>
        <taxon>Marinilabiliales</taxon>
        <taxon>Marinifilaceae</taxon>
        <taxon>Ancylomarina</taxon>
    </lineage>
</organism>